<reference evidence="1" key="1">
    <citation type="submission" date="2020-08" db="EMBL/GenBank/DDBJ databases">
        <title>Genome public.</title>
        <authorList>
            <person name="Liu C."/>
            <person name="Sun Q."/>
        </authorList>
    </citation>
    <scope>NUCLEOTIDE SEQUENCE</scope>
    <source>
        <strain evidence="1">NSJ-31</strain>
    </source>
</reference>
<evidence type="ECO:0000313" key="1">
    <source>
        <dbReference type="EMBL" id="MBC8547231.1"/>
    </source>
</evidence>
<dbReference type="Proteomes" id="UP000653127">
    <property type="component" value="Unassembled WGS sequence"/>
</dbReference>
<dbReference type="RefSeq" id="WP_249283306.1">
    <property type="nucleotide sequence ID" value="NZ_JACRST010000016.1"/>
</dbReference>
<protein>
    <submittedName>
        <fullName evidence="1">Uncharacterized protein</fullName>
    </submittedName>
</protein>
<comment type="caution">
    <text evidence="1">The sequence shown here is derived from an EMBL/GenBank/DDBJ whole genome shotgun (WGS) entry which is preliminary data.</text>
</comment>
<evidence type="ECO:0000313" key="2">
    <source>
        <dbReference type="Proteomes" id="UP000653127"/>
    </source>
</evidence>
<dbReference type="EMBL" id="JACRST010000016">
    <property type="protein sequence ID" value="MBC8547231.1"/>
    <property type="molecule type" value="Genomic_DNA"/>
</dbReference>
<name>A0A926DYM1_9FIRM</name>
<gene>
    <name evidence="1" type="ORF">H8711_09875</name>
</gene>
<sequence length="51" mass="5723">MADGAERYSKMLDEILQIVKSGDTAEVKREHGQIVVVRIKRKVKSKTPIIG</sequence>
<organism evidence="1 2">
    <name type="scientific">Ligaoa zhengdingensis</name>
    <dbReference type="NCBI Taxonomy" id="2763658"/>
    <lineage>
        <taxon>Bacteria</taxon>
        <taxon>Bacillati</taxon>
        <taxon>Bacillota</taxon>
        <taxon>Clostridia</taxon>
        <taxon>Eubacteriales</taxon>
        <taxon>Oscillospiraceae</taxon>
        <taxon>Ligaoa</taxon>
    </lineage>
</organism>
<dbReference type="AlphaFoldDB" id="A0A926DYM1"/>
<accession>A0A926DYM1</accession>
<proteinExistence type="predicted"/>
<keyword evidence="2" id="KW-1185">Reference proteome</keyword>